<keyword evidence="2 7" id="KW-0732">Signal</keyword>
<feature type="compositionally biased region" description="Polar residues" evidence="5">
    <location>
        <begin position="720"/>
        <end position="729"/>
    </location>
</feature>
<feature type="region of interest" description="Disordered" evidence="5">
    <location>
        <begin position="487"/>
        <end position="552"/>
    </location>
</feature>
<dbReference type="SMART" id="SM00369">
    <property type="entry name" value="LRR_TYP"/>
    <property type="match status" value="5"/>
</dbReference>
<dbReference type="Gene3D" id="3.80.10.10">
    <property type="entry name" value="Ribonuclease Inhibitor"/>
    <property type="match status" value="2"/>
</dbReference>
<dbReference type="InterPro" id="IPR001611">
    <property type="entry name" value="Leu-rich_rpt"/>
</dbReference>
<feature type="transmembrane region" description="Helical" evidence="6">
    <location>
        <begin position="384"/>
        <end position="409"/>
    </location>
</feature>
<dbReference type="GO" id="GO:0005615">
    <property type="term" value="C:extracellular space"/>
    <property type="evidence" value="ECO:0007669"/>
    <property type="project" value="TreeGrafter"/>
</dbReference>
<accession>A0A8D8LI04</accession>
<dbReference type="InterPro" id="IPR000483">
    <property type="entry name" value="Cys-rich_flank_reg_C"/>
</dbReference>
<feature type="chain" id="PRO_5033955774" evidence="7">
    <location>
        <begin position="23"/>
        <end position="861"/>
    </location>
</feature>
<dbReference type="GO" id="GO:0071944">
    <property type="term" value="C:cell periphery"/>
    <property type="evidence" value="ECO:0007669"/>
    <property type="project" value="UniProtKB-ARBA"/>
</dbReference>
<proteinExistence type="predicted"/>
<dbReference type="Pfam" id="PF13855">
    <property type="entry name" value="LRR_8"/>
    <property type="match status" value="2"/>
</dbReference>
<dbReference type="EMBL" id="HBUF01002627">
    <property type="protein sequence ID" value="CAG6606212.1"/>
    <property type="molecule type" value="Transcribed_RNA"/>
</dbReference>
<dbReference type="SUPFAM" id="SSF48726">
    <property type="entry name" value="Immunoglobulin"/>
    <property type="match status" value="1"/>
</dbReference>
<dbReference type="InterPro" id="IPR036179">
    <property type="entry name" value="Ig-like_dom_sf"/>
</dbReference>
<feature type="region of interest" description="Disordered" evidence="5">
    <location>
        <begin position="569"/>
        <end position="588"/>
    </location>
</feature>
<evidence type="ECO:0000313" key="9">
    <source>
        <dbReference type="EMBL" id="CAG6606212.1"/>
    </source>
</evidence>
<dbReference type="Pfam" id="PF13927">
    <property type="entry name" value="Ig_3"/>
    <property type="match status" value="1"/>
</dbReference>
<dbReference type="EMBL" id="HBUF01002625">
    <property type="protein sequence ID" value="CAG6606210.1"/>
    <property type="molecule type" value="Transcribed_RNA"/>
</dbReference>
<feature type="region of interest" description="Disordered" evidence="5">
    <location>
        <begin position="697"/>
        <end position="837"/>
    </location>
</feature>
<evidence type="ECO:0000256" key="2">
    <source>
        <dbReference type="ARBA" id="ARBA00022729"/>
    </source>
</evidence>
<evidence type="ECO:0000256" key="4">
    <source>
        <dbReference type="ARBA" id="ARBA00023157"/>
    </source>
</evidence>
<dbReference type="InterPro" id="IPR050333">
    <property type="entry name" value="SLRP"/>
</dbReference>
<dbReference type="InterPro" id="IPR013783">
    <property type="entry name" value="Ig-like_fold"/>
</dbReference>
<keyword evidence="3" id="KW-0677">Repeat</keyword>
<dbReference type="FunFam" id="3.80.10.10:FF:000082">
    <property type="entry name" value="Leucine-rich repeat-containing 24"/>
    <property type="match status" value="1"/>
</dbReference>
<name>A0A8D8LI04_9HEMI</name>
<organism evidence="9">
    <name type="scientific">Cacopsylla melanoneura</name>
    <dbReference type="NCBI Taxonomy" id="428564"/>
    <lineage>
        <taxon>Eukaryota</taxon>
        <taxon>Metazoa</taxon>
        <taxon>Ecdysozoa</taxon>
        <taxon>Arthropoda</taxon>
        <taxon>Hexapoda</taxon>
        <taxon>Insecta</taxon>
        <taxon>Pterygota</taxon>
        <taxon>Neoptera</taxon>
        <taxon>Paraneoptera</taxon>
        <taxon>Hemiptera</taxon>
        <taxon>Sternorrhyncha</taxon>
        <taxon>Psylloidea</taxon>
        <taxon>Psyllidae</taxon>
        <taxon>Psyllinae</taxon>
        <taxon>Cacopsylla</taxon>
    </lineage>
</organism>
<dbReference type="PANTHER" id="PTHR45712">
    <property type="entry name" value="AGAP008170-PA"/>
    <property type="match status" value="1"/>
</dbReference>
<dbReference type="EMBL" id="HBUF01002626">
    <property type="protein sequence ID" value="CAG6606211.1"/>
    <property type="molecule type" value="Transcribed_RNA"/>
</dbReference>
<feature type="region of interest" description="Disordered" evidence="5">
    <location>
        <begin position="640"/>
        <end position="682"/>
    </location>
</feature>
<evidence type="ECO:0000256" key="7">
    <source>
        <dbReference type="SAM" id="SignalP"/>
    </source>
</evidence>
<feature type="region of interest" description="Disordered" evidence="5">
    <location>
        <begin position="419"/>
        <end position="450"/>
    </location>
</feature>
<evidence type="ECO:0000256" key="1">
    <source>
        <dbReference type="ARBA" id="ARBA00022614"/>
    </source>
</evidence>
<evidence type="ECO:0000256" key="6">
    <source>
        <dbReference type="SAM" id="Phobius"/>
    </source>
</evidence>
<dbReference type="InterPro" id="IPR007110">
    <property type="entry name" value="Ig-like_dom"/>
</dbReference>
<evidence type="ECO:0000256" key="5">
    <source>
        <dbReference type="SAM" id="MobiDB-lite"/>
    </source>
</evidence>
<evidence type="ECO:0000256" key="3">
    <source>
        <dbReference type="ARBA" id="ARBA00022737"/>
    </source>
</evidence>
<sequence>MMPPIHLLTAVLMLSMASFSNADDWMTTADCERSCKCKWIQGKKGADCKSAGFSTVPRGLSKELLLLDMYDNRIPHLPSDAFKSTGLVNLQWLSLKESNISDIHEDAFRGLGILIELDLSWNKIQTLHPGTFRDLVKVRNIYLAHNSLMKLESGLFTNLMYLQNVDVSDCQLSHISEKTFVNTTTLSTLKLERNRLTKISLSTVQHLDKLRSLELSSNAWRCDCDLRPLMEWTLQRSLYTKPTSCVDPPRLLNRHWDDLQPEEFACSPVIVFPSPGTVIEVNSDYTHLRCHVVGDPAPSIDWKYNRHIINNASHNNFAQGYRYVLKGHGWANLTLHNLGANDAKGEFKCVASNPAGSDERNVTLIYDGSPGGRGVIGQYGTENWGLLLILMCAIVILLSISVLLCCCFCRKRTSEIDRSLAKKSQNNGLPPQNGELMHHITATPGDQGKSLLTVVNPVQKPPRRYDQGSDTFNGSTEMTELQRKLLDESNIGDGESRGGDSYEDVTTSGRHSNNSKLPPDLLSFPPNLRSTQPSPAGSVAEPRLGGVPAHLSPLHSPPYNMYGTLPYSRSQSPFRSPNGGPTTPQRTAGYVTIPRRPRASWSAGPNTGLELGPLTPEPVYDSCGVRTTVDGSLLSLNKIDHTKRQLPPTPNSRHSFTLPHKMSTLPHNYRTLSPSSDQPHTVIRPMPVLTLPEGYRSLQRNESPSNSSRQSVEDKFRRPTSPNRFSTQNRNDKRRASWTSRVGTPDNSITGSSDTLCLLSPTGGRNRFTPISIQPNSTQQVQQKASPTSISSQNARQSPLPFSQQQARRSPHQLNGTSKPPLSPMRKLTPIPPSQPLTSLIKSAQSIEILFEDEGEDGTEV</sequence>
<feature type="compositionally biased region" description="Polar residues" evidence="5">
    <location>
        <begin position="670"/>
        <end position="679"/>
    </location>
</feature>
<keyword evidence="1" id="KW-0433">Leucine-rich repeat</keyword>
<dbReference type="AlphaFoldDB" id="A0A8D8LI04"/>
<feature type="compositionally biased region" description="Polar residues" evidence="5">
    <location>
        <begin position="569"/>
        <end position="586"/>
    </location>
</feature>
<protein>
    <submittedName>
        <fullName evidence="9">Leucine-rich repeat-containing protein 24</fullName>
    </submittedName>
</protein>
<dbReference type="SUPFAM" id="SSF52058">
    <property type="entry name" value="L domain-like"/>
    <property type="match status" value="1"/>
</dbReference>
<dbReference type="PROSITE" id="PS50835">
    <property type="entry name" value="IG_LIKE"/>
    <property type="match status" value="1"/>
</dbReference>
<feature type="compositionally biased region" description="Polar residues" evidence="5">
    <location>
        <begin position="769"/>
        <end position="820"/>
    </location>
</feature>
<feature type="signal peptide" evidence="7">
    <location>
        <begin position="1"/>
        <end position="22"/>
    </location>
</feature>
<keyword evidence="6" id="KW-0812">Transmembrane</keyword>
<keyword evidence="4" id="KW-1015">Disulfide bond</keyword>
<dbReference type="InterPro" id="IPR032675">
    <property type="entry name" value="LRR_dom_sf"/>
</dbReference>
<dbReference type="PANTHER" id="PTHR45712:SF22">
    <property type="entry name" value="INSULIN-LIKE GROWTH FACTOR-BINDING PROTEIN COMPLEX ACID LABILE SUBUNIT"/>
    <property type="match status" value="1"/>
</dbReference>
<reference evidence="9" key="1">
    <citation type="submission" date="2021-05" db="EMBL/GenBank/DDBJ databases">
        <authorList>
            <person name="Alioto T."/>
            <person name="Alioto T."/>
            <person name="Gomez Garrido J."/>
        </authorList>
    </citation>
    <scope>NUCLEOTIDE SEQUENCE</scope>
</reference>
<feature type="domain" description="Ig-like" evidence="8">
    <location>
        <begin position="268"/>
        <end position="363"/>
    </location>
</feature>
<keyword evidence="6" id="KW-1133">Transmembrane helix</keyword>
<feature type="compositionally biased region" description="Polar residues" evidence="5">
    <location>
        <begin position="737"/>
        <end position="755"/>
    </location>
</feature>
<evidence type="ECO:0000259" key="8">
    <source>
        <dbReference type="PROSITE" id="PS50835"/>
    </source>
</evidence>
<keyword evidence="6" id="KW-0472">Membrane</keyword>
<feature type="compositionally biased region" description="Polar residues" evidence="5">
    <location>
        <begin position="698"/>
        <end position="710"/>
    </location>
</feature>
<dbReference type="SMART" id="SM00082">
    <property type="entry name" value="LRRCT"/>
    <property type="match status" value="1"/>
</dbReference>
<feature type="compositionally biased region" description="Polar residues" evidence="5">
    <location>
        <begin position="504"/>
        <end position="516"/>
    </location>
</feature>
<dbReference type="Gene3D" id="2.60.40.10">
    <property type="entry name" value="Immunoglobulins"/>
    <property type="match status" value="1"/>
</dbReference>
<dbReference type="InterPro" id="IPR003591">
    <property type="entry name" value="Leu-rich_rpt_typical-subtyp"/>
</dbReference>